<proteinExistence type="predicted"/>
<gene>
    <name evidence="1" type="ORF">JFY71_02645</name>
</gene>
<evidence type="ECO:0000313" key="1">
    <source>
        <dbReference type="EMBL" id="QQK08452.1"/>
    </source>
</evidence>
<evidence type="ECO:0000313" key="2">
    <source>
        <dbReference type="Proteomes" id="UP000595814"/>
    </source>
</evidence>
<keyword evidence="1" id="KW-0482">Metalloprotease</keyword>
<sequence length="307" mass="34911">MEKYKNTFSRIAFGLITIMVIQNIFSILLNEFRNFIPRNLLENDWLILILSLVIQYLIAYPVGLIVMNTASNSPIEKPVEKRFLNLKQIFIISLSGFALVSLINILGNLITMLLGLFLHGNLNSNPISDIIINSNPYIMFFMTVILAPIVEEYMFRYFIYKKISIYGDKIYVLFSSLIFGMFHLNIVQGIYAFILGNILALVYVCSGKLKYPILIHMIINLLGGGISIITLTFNNNTIIFLWGILSFVLIIIGLLLFLFCLTPILNNIHFSKGEIQLEKNSSIILNPGMIIFTIIVITTMITIFFGL</sequence>
<dbReference type="EMBL" id="CP066744">
    <property type="protein sequence ID" value="QQK08452.1"/>
    <property type="molecule type" value="Genomic_DNA"/>
</dbReference>
<name>A0AC61MS72_9FIRM</name>
<keyword evidence="1" id="KW-0645">Protease</keyword>
<protein>
    <submittedName>
        <fullName evidence="1">CPBP family intramembrane metalloprotease</fullName>
    </submittedName>
</protein>
<keyword evidence="2" id="KW-1185">Reference proteome</keyword>
<keyword evidence="1" id="KW-0378">Hydrolase</keyword>
<organism evidence="1 2">
    <name type="scientific">Miniphocaeibacter halophilus</name>
    <dbReference type="NCBI Taxonomy" id="2931922"/>
    <lineage>
        <taxon>Bacteria</taxon>
        <taxon>Bacillati</taxon>
        <taxon>Bacillota</taxon>
        <taxon>Tissierellia</taxon>
        <taxon>Tissierellales</taxon>
        <taxon>Peptoniphilaceae</taxon>
        <taxon>Miniphocaeibacter</taxon>
    </lineage>
</organism>
<accession>A0AC61MS72</accession>
<dbReference type="Proteomes" id="UP000595814">
    <property type="component" value="Chromosome"/>
</dbReference>
<reference evidence="1 2" key="1">
    <citation type="journal article" date="2022" name="Int. J. Syst. Evol. Microbiol.">
        <title>Miniphocaeibacter halophilus sp. nov., an ammonium-tolerant acetate-producing bacterium isolated from a biogas system.</title>
        <authorList>
            <person name="Schnurer A."/>
            <person name="Singh A."/>
            <person name="Bi S."/>
            <person name="Qiao W."/>
            <person name="Westerholm M."/>
        </authorList>
    </citation>
    <scope>NUCLEOTIDE SEQUENCE [LARGE SCALE GENOMIC DNA]</scope>
    <source>
        <strain evidence="1 2">AMB_01</strain>
    </source>
</reference>